<feature type="compositionally biased region" description="Low complexity" evidence="1">
    <location>
        <begin position="1"/>
        <end position="23"/>
    </location>
</feature>
<evidence type="ECO:0000256" key="1">
    <source>
        <dbReference type="SAM" id="MobiDB-lite"/>
    </source>
</evidence>
<evidence type="ECO:0000313" key="3">
    <source>
        <dbReference type="Proteomes" id="UP000051836"/>
    </source>
</evidence>
<dbReference type="EMBL" id="LMAW01003011">
    <property type="protein sequence ID" value="KQK74711.1"/>
    <property type="molecule type" value="Genomic_DNA"/>
</dbReference>
<dbReference type="AlphaFoldDB" id="A0A0Q3LW84"/>
<organism evidence="2 3">
    <name type="scientific">Amazona aestiva</name>
    <name type="common">Blue-fronted Amazon parrot</name>
    <dbReference type="NCBI Taxonomy" id="12930"/>
    <lineage>
        <taxon>Eukaryota</taxon>
        <taxon>Metazoa</taxon>
        <taxon>Chordata</taxon>
        <taxon>Craniata</taxon>
        <taxon>Vertebrata</taxon>
        <taxon>Euteleostomi</taxon>
        <taxon>Archelosauria</taxon>
        <taxon>Archosauria</taxon>
        <taxon>Dinosauria</taxon>
        <taxon>Saurischia</taxon>
        <taxon>Theropoda</taxon>
        <taxon>Coelurosauria</taxon>
        <taxon>Aves</taxon>
        <taxon>Neognathae</taxon>
        <taxon>Neoaves</taxon>
        <taxon>Telluraves</taxon>
        <taxon>Australaves</taxon>
        <taxon>Psittaciformes</taxon>
        <taxon>Psittacidae</taxon>
        <taxon>Amazona</taxon>
    </lineage>
</organism>
<keyword evidence="3" id="KW-1185">Reference proteome</keyword>
<name>A0A0Q3LW84_AMAAE</name>
<gene>
    <name evidence="2" type="ORF">AAES_169272</name>
</gene>
<reference evidence="2 3" key="1">
    <citation type="submission" date="2015-10" db="EMBL/GenBank/DDBJ databases">
        <authorList>
            <person name="Gilbert D.G."/>
        </authorList>
    </citation>
    <scope>NUCLEOTIDE SEQUENCE [LARGE SCALE GENOMIC DNA]</scope>
    <source>
        <strain evidence="2">FVVF132</strain>
    </source>
</reference>
<feature type="region of interest" description="Disordered" evidence="1">
    <location>
        <begin position="1"/>
        <end position="41"/>
    </location>
</feature>
<feature type="compositionally biased region" description="Polar residues" evidence="1">
    <location>
        <begin position="31"/>
        <end position="41"/>
    </location>
</feature>
<dbReference type="Proteomes" id="UP000051836">
    <property type="component" value="Unassembled WGS sequence"/>
</dbReference>
<dbReference type="STRING" id="12930.A0A0Q3LW84"/>
<evidence type="ECO:0000313" key="2">
    <source>
        <dbReference type="EMBL" id="KQK74711.1"/>
    </source>
</evidence>
<protein>
    <submittedName>
        <fullName evidence="2">Uncharacterized protein</fullName>
    </submittedName>
</protein>
<proteinExistence type="predicted"/>
<comment type="caution">
    <text evidence="2">The sequence shown here is derived from an EMBL/GenBank/DDBJ whole genome shotgun (WGS) entry which is preliminary data.</text>
</comment>
<sequence>MMSEAGEESSSSSDAESSVEEPSICGIVPTVYSQDEGSTDVTASPAFQCLDEIDELLISDSRKDVNQNSGSTGNTEQSLNVYHAMNNTVTETSQANVAFADLMLIHVDPLAVRTLKSWNDAYLQCLNVA</sequence>
<accession>A0A0Q3LW84</accession>